<evidence type="ECO:0000313" key="6">
    <source>
        <dbReference type="Proteomes" id="UP000037530"/>
    </source>
</evidence>
<proteinExistence type="predicted"/>
<organism evidence="5 6">
    <name type="scientific">Vibrio hepatarius</name>
    <dbReference type="NCBI Taxonomy" id="171383"/>
    <lineage>
        <taxon>Bacteria</taxon>
        <taxon>Pseudomonadati</taxon>
        <taxon>Pseudomonadota</taxon>
        <taxon>Gammaproteobacteria</taxon>
        <taxon>Vibrionales</taxon>
        <taxon>Vibrionaceae</taxon>
        <taxon>Vibrio</taxon>
        <taxon>Vibrio oreintalis group</taxon>
    </lineage>
</organism>
<keyword evidence="1" id="KW-0805">Transcription regulation</keyword>
<keyword evidence="6" id="KW-1185">Reference proteome</keyword>
<sequence length="322" mass="36114">MESGHAQTNVPKVVLTQTVVENDKQVIMSQNRFSNTPIVEGKLINYEVPQCFAIYGGQSTELVDSHVVASTSAAMIITVVLEGSLTFGYDELEFTIDGNTQPEAILVNLTQAASFHRGIEKHNRLLKVNLLFHSQWVMSRLSELGDPFSFTSQHLSYVRSQVSPKMRELVLSILQCEQPQCFSTRLKIESLALQVVEEMFDHLPDSTSQYDQSALPSAISSRIEDVLNYIERHLKQTLTIDCIAAHFSMSSSNLQRVFRSHVGITINSYIRQRRLRLAKHNLEKGLVTITEAAYEAGYNHPANFTIAFKKAFGIPPAKVVKT</sequence>
<reference evidence="6" key="1">
    <citation type="submission" date="2015-08" db="EMBL/GenBank/DDBJ databases">
        <title>Vibrio galatheae sp. nov., a novel member of the Vibrionaceae family isolated from the Solomon Islands.</title>
        <authorList>
            <person name="Giubergia S."/>
            <person name="Machado H."/>
            <person name="Mateiu R.V."/>
            <person name="Gram L."/>
        </authorList>
    </citation>
    <scope>NUCLEOTIDE SEQUENCE [LARGE SCALE GENOMIC DNA]</scope>
    <source>
        <strain evidence="6">DSM 19134</strain>
    </source>
</reference>
<dbReference type="RefSeq" id="WP_053407880.1">
    <property type="nucleotide sequence ID" value="NZ_DAIPHI010000029.1"/>
</dbReference>
<keyword evidence="3" id="KW-0804">Transcription</keyword>
<evidence type="ECO:0000259" key="4">
    <source>
        <dbReference type="PROSITE" id="PS01124"/>
    </source>
</evidence>
<dbReference type="STRING" id="171383.AKJ31_04500"/>
<feature type="domain" description="HTH araC/xylS-type" evidence="4">
    <location>
        <begin position="224"/>
        <end position="322"/>
    </location>
</feature>
<dbReference type="SMART" id="SM00342">
    <property type="entry name" value="HTH_ARAC"/>
    <property type="match status" value="1"/>
</dbReference>
<dbReference type="PANTHER" id="PTHR47893">
    <property type="entry name" value="REGULATORY PROTEIN PCHR"/>
    <property type="match status" value="1"/>
</dbReference>
<dbReference type="GO" id="GO:0003700">
    <property type="term" value="F:DNA-binding transcription factor activity"/>
    <property type="evidence" value="ECO:0007669"/>
    <property type="project" value="InterPro"/>
</dbReference>
<dbReference type="AlphaFoldDB" id="A0A0M0I5N8"/>
<dbReference type="PROSITE" id="PS00041">
    <property type="entry name" value="HTH_ARAC_FAMILY_1"/>
    <property type="match status" value="1"/>
</dbReference>
<protein>
    <submittedName>
        <fullName evidence="5">AraC family transcriptional regulator</fullName>
    </submittedName>
</protein>
<dbReference type="Gene3D" id="1.10.10.60">
    <property type="entry name" value="Homeodomain-like"/>
    <property type="match status" value="2"/>
</dbReference>
<keyword evidence="2" id="KW-0238">DNA-binding</keyword>
<evidence type="ECO:0000256" key="1">
    <source>
        <dbReference type="ARBA" id="ARBA00023015"/>
    </source>
</evidence>
<dbReference type="Proteomes" id="UP000037530">
    <property type="component" value="Unassembled WGS sequence"/>
</dbReference>
<dbReference type="InterPro" id="IPR018060">
    <property type="entry name" value="HTH_AraC"/>
</dbReference>
<name>A0A0M0I5N8_9VIBR</name>
<dbReference type="InterPro" id="IPR009057">
    <property type="entry name" value="Homeodomain-like_sf"/>
</dbReference>
<gene>
    <name evidence="5" type="ORF">AKJ31_04500</name>
</gene>
<dbReference type="PROSITE" id="PS01124">
    <property type="entry name" value="HTH_ARAC_FAMILY_2"/>
    <property type="match status" value="1"/>
</dbReference>
<dbReference type="PATRIC" id="fig|171383.3.peg.928"/>
<dbReference type="InterPro" id="IPR053142">
    <property type="entry name" value="PchR_regulatory_protein"/>
</dbReference>
<dbReference type="PANTHER" id="PTHR47893:SF1">
    <property type="entry name" value="REGULATORY PROTEIN PCHR"/>
    <property type="match status" value="1"/>
</dbReference>
<dbReference type="SUPFAM" id="SSF46689">
    <property type="entry name" value="Homeodomain-like"/>
    <property type="match status" value="2"/>
</dbReference>
<dbReference type="GO" id="GO:0043565">
    <property type="term" value="F:sequence-specific DNA binding"/>
    <property type="evidence" value="ECO:0007669"/>
    <property type="project" value="InterPro"/>
</dbReference>
<dbReference type="EMBL" id="LHPI01000001">
    <property type="protein sequence ID" value="KOO09619.1"/>
    <property type="molecule type" value="Genomic_DNA"/>
</dbReference>
<dbReference type="InterPro" id="IPR018062">
    <property type="entry name" value="HTH_AraC-typ_CS"/>
</dbReference>
<accession>A0A0M0I5N8</accession>
<evidence type="ECO:0000256" key="3">
    <source>
        <dbReference type="ARBA" id="ARBA00023163"/>
    </source>
</evidence>
<comment type="caution">
    <text evidence="5">The sequence shown here is derived from an EMBL/GenBank/DDBJ whole genome shotgun (WGS) entry which is preliminary data.</text>
</comment>
<evidence type="ECO:0000313" key="5">
    <source>
        <dbReference type="EMBL" id="KOO09619.1"/>
    </source>
</evidence>
<dbReference type="OrthoDB" id="5949386at2"/>
<dbReference type="Pfam" id="PF12833">
    <property type="entry name" value="HTH_18"/>
    <property type="match status" value="1"/>
</dbReference>
<evidence type="ECO:0000256" key="2">
    <source>
        <dbReference type="ARBA" id="ARBA00023125"/>
    </source>
</evidence>